<keyword evidence="3" id="KW-1185">Reference proteome</keyword>
<dbReference type="Proteomes" id="UP000017559">
    <property type="component" value="Unassembled WGS sequence"/>
</dbReference>
<evidence type="ECO:0000313" key="3">
    <source>
        <dbReference type="Proteomes" id="UP000017559"/>
    </source>
</evidence>
<feature type="compositionally biased region" description="Basic residues" evidence="1">
    <location>
        <begin position="897"/>
        <end position="909"/>
    </location>
</feature>
<dbReference type="OrthoDB" id="2393824at2759"/>
<dbReference type="AlphaFoldDB" id="V2WK58"/>
<evidence type="ECO:0000313" key="2">
    <source>
        <dbReference type="EMBL" id="ESK81982.1"/>
    </source>
</evidence>
<feature type="region of interest" description="Disordered" evidence="1">
    <location>
        <begin position="867"/>
        <end position="1016"/>
    </location>
</feature>
<name>V2WK58_MONRO</name>
<accession>V2WK58</accession>
<feature type="compositionally biased region" description="Low complexity" evidence="1">
    <location>
        <begin position="874"/>
        <end position="896"/>
    </location>
</feature>
<organism evidence="2 3">
    <name type="scientific">Moniliophthora roreri (strain MCA 2997)</name>
    <name type="common">Cocoa frosty pod rot fungus</name>
    <name type="synonym">Crinipellis roreri</name>
    <dbReference type="NCBI Taxonomy" id="1381753"/>
    <lineage>
        <taxon>Eukaryota</taxon>
        <taxon>Fungi</taxon>
        <taxon>Dikarya</taxon>
        <taxon>Basidiomycota</taxon>
        <taxon>Agaricomycotina</taxon>
        <taxon>Agaricomycetes</taxon>
        <taxon>Agaricomycetidae</taxon>
        <taxon>Agaricales</taxon>
        <taxon>Marasmiineae</taxon>
        <taxon>Marasmiaceae</taxon>
        <taxon>Moniliophthora</taxon>
    </lineage>
</organism>
<comment type="caution">
    <text evidence="2">The sequence shown here is derived from an EMBL/GenBank/DDBJ whole genome shotgun (WGS) entry which is preliminary data.</text>
</comment>
<feature type="compositionally biased region" description="Low complexity" evidence="1">
    <location>
        <begin position="979"/>
        <end position="992"/>
    </location>
</feature>
<dbReference type="EMBL" id="AWSO01002127">
    <property type="protein sequence ID" value="ESK81982.1"/>
    <property type="molecule type" value="Genomic_DNA"/>
</dbReference>
<dbReference type="KEGG" id="mrr:Moror_8447"/>
<dbReference type="HOGENOM" id="CLU_010693_1_0_1"/>
<gene>
    <name evidence="2" type="ORF">Moror_8447</name>
</gene>
<evidence type="ECO:0000256" key="1">
    <source>
        <dbReference type="SAM" id="MobiDB-lite"/>
    </source>
</evidence>
<feature type="region of interest" description="Disordered" evidence="1">
    <location>
        <begin position="1"/>
        <end position="27"/>
    </location>
</feature>
<reference evidence="2 3" key="1">
    <citation type="journal article" date="2014" name="BMC Genomics">
        <title>Genome and secretome analysis of the hemibiotrophic fungal pathogen, Moniliophthora roreri, which causes frosty pod rot disease of cacao: mechanisms of the biotrophic and necrotrophic phases.</title>
        <authorList>
            <person name="Meinhardt L.W."/>
            <person name="Costa G.G.L."/>
            <person name="Thomazella D.P.T."/>
            <person name="Teixeira P.J.P.L."/>
            <person name="Carazzolle M.F."/>
            <person name="Schuster S.C."/>
            <person name="Carlson J.E."/>
            <person name="Guiltinan M.J."/>
            <person name="Mieczkowski P."/>
            <person name="Farmer A."/>
            <person name="Ramaraj T."/>
            <person name="Crozier J."/>
            <person name="Davis R.E."/>
            <person name="Shao J."/>
            <person name="Melnick R.L."/>
            <person name="Pereira G.A.G."/>
            <person name="Bailey B.A."/>
        </authorList>
    </citation>
    <scope>NUCLEOTIDE SEQUENCE [LARGE SCALE GENOMIC DNA]</scope>
    <source>
        <strain evidence="2 3">MCA 2997</strain>
    </source>
</reference>
<proteinExistence type="predicted"/>
<protein>
    <submittedName>
        <fullName evidence="2">Uncharacterized protein</fullName>
    </submittedName>
</protein>
<sequence length="1016" mass="114518">MNPGQGTRVGKTMQRDEDGGPGPSSFPVLDVNTLEGGAEFLIWYFRNVRKEHPYGRPSNSSCQSLLSAHPILFQDVKNAYDKSDFSRLDNSDLLRRHRLSWSPQFETTRQNLQKIDGSDIITKMLSGEELREMWTAPTSAAASHIQTLRIPRCLPNTSVPPVILLDLGGFQNDLLLTERINSIFMRKGHTFLVNVSGSGKTKLLFEGLCMHWGFYLTSALDSSYLGSGDLHNCLRYALGHTYGWEVHVSFGDGYRALVEKNIMIARRHFSAILYARLLVFKRVIQQALSQGLKHEHKQRWLELQLQPRLFDPDPFGSLYSSLVRAFVEERVLNDSIAQVLEEIKEIWDFTAAERPIYFVLDEANYAVHSHKYSFLTDTGARYPILKVMLQTWRRHLKHLPVSFIVAGTEIPNEHFSEEEWSDFRWCSDTGSFNETELQRQYIRRFLPQGLSVSPSGEELMVRAWRWLRGRHRFTASFMAVLLEGGFESPHHLLTSYVETVSDRYRPQDGAGFMSAEKPAFNNKFEGLNFRGLENENDLRSAIHHALLHTLCFSEGPTGLSLVQLVSRTQGHFVDSGMPEIAFDEPVALISAAQDFSTAESRSISGIDFFLNHVIPQDIYHQYYFAALSLALAFDENMRIWRFFSFSLPTPTWAEEEAALLRRFKSSNGFEEKIFRFSEHDTGPFVTRSLSQADLSSWLKGTEDGTPFCLHSTATGNVLIFCLQLLTGDRLWVVLEVLFESTQRELSAAEVQDTFQAISPAFLFGDSLADTAETASLLKSLDHPCPGLGPFNVLRAILPFNGGIDIDHPEFAHSEEPIAILNVKALKPCVEVTPQEELVEHIVAMVTGLPKQRSDDYSSSRYRWATLKTSRSKLPKAPQPRSAPAARKPSKKTPTTSKGRKGKQSARKTKSTISSPEMEQTAGPSMALKPKSMAVSDPVDAPAETSKIRRGKRQPSRMEVVEEELSATTSPRGRKRKQASPITSTFPPTTSQPDNAETDHSKTPRYNTRSVTKRLGK</sequence>
<dbReference type="STRING" id="1381753.V2WK58"/>